<dbReference type="SUPFAM" id="SSF52283">
    <property type="entry name" value="Formate/glycerate dehydrogenase catalytic domain-like"/>
    <property type="match status" value="1"/>
</dbReference>
<evidence type="ECO:0000256" key="3">
    <source>
        <dbReference type="RuleBase" id="RU003719"/>
    </source>
</evidence>
<dbReference type="InterPro" id="IPR036291">
    <property type="entry name" value="NAD(P)-bd_dom_sf"/>
</dbReference>
<evidence type="ECO:0000256" key="2">
    <source>
        <dbReference type="ARBA" id="ARBA00023002"/>
    </source>
</evidence>
<dbReference type="InterPro" id="IPR006140">
    <property type="entry name" value="D-isomer_DH_NAD-bd"/>
</dbReference>
<feature type="domain" description="D-isomer specific 2-hydroxyacid dehydrogenase NAD-binding" evidence="5">
    <location>
        <begin position="178"/>
        <end position="351"/>
    </location>
</feature>
<dbReference type="PANTHER" id="PTHR10996:SF257">
    <property type="entry name" value="GLYOXYLATE REDUCTASE 1"/>
    <property type="match status" value="1"/>
</dbReference>
<dbReference type="InterPro" id="IPR029752">
    <property type="entry name" value="D-isomer_DH_CS1"/>
</dbReference>
<feature type="domain" description="D-isomer specific 2-hydroxyacid dehydrogenase catalytic" evidence="4">
    <location>
        <begin position="73"/>
        <end position="382"/>
    </location>
</feature>
<dbReference type="InterPro" id="IPR006139">
    <property type="entry name" value="D-isomer_2_OHA_DH_cat_dom"/>
</dbReference>
<organism evidence="6 7">
    <name type="scientific">Wallemia hederae</name>
    <dbReference type="NCBI Taxonomy" id="1540922"/>
    <lineage>
        <taxon>Eukaryota</taxon>
        <taxon>Fungi</taxon>
        <taxon>Dikarya</taxon>
        <taxon>Basidiomycota</taxon>
        <taxon>Wallemiomycotina</taxon>
        <taxon>Wallemiomycetes</taxon>
        <taxon>Wallemiales</taxon>
        <taxon>Wallemiaceae</taxon>
        <taxon>Wallemia</taxon>
    </lineage>
</organism>
<dbReference type="SUPFAM" id="SSF51735">
    <property type="entry name" value="NAD(P)-binding Rossmann-fold domains"/>
    <property type="match status" value="1"/>
</dbReference>
<dbReference type="InterPro" id="IPR029753">
    <property type="entry name" value="D-isomer_DH_CS"/>
</dbReference>
<keyword evidence="2 3" id="KW-0560">Oxidoreductase</keyword>
<dbReference type="GO" id="GO:0005829">
    <property type="term" value="C:cytosol"/>
    <property type="evidence" value="ECO:0007669"/>
    <property type="project" value="TreeGrafter"/>
</dbReference>
<sequence length="386" mass="42483">MYPLSLLRLPHQRTPKVPIISGIDEVICSEREPPQLPLSNHQHSHVQQSEQLFALSAPSHSAQILISGTIVWAHHEIEQLKQYGEVVQLTSTSRQQFYDELQTKYANTVAIYRHNDSAGKIGFFDKELIDRLPSTVKFICHNGAGYDQIDVSAATARGIQVSHTPAAVDDATATTALFLIVSSLRQFWKAEVNARKGVFKQGLQPASDPEGKTLGIIGMGGIGGAVAKRALGFDMKIKYHNRREIQPPPSFPCEYVSTMDELLATSDVVSLNLPLNDKTANSFGKKQFSKMKVGSVLINTARGGVVEQEAFINALNSGKLSSAGLDVYPEEPKIDQRLIDMPNVTLLPHMGTETRETQHKMEVLVIDNIKSAISSGKLLNQVHEQK</sequence>
<evidence type="ECO:0000256" key="1">
    <source>
        <dbReference type="ARBA" id="ARBA00005854"/>
    </source>
</evidence>
<dbReference type="OrthoDB" id="9991913at2759"/>
<dbReference type="Pfam" id="PF00389">
    <property type="entry name" value="2-Hacid_dh"/>
    <property type="match status" value="1"/>
</dbReference>
<dbReference type="AlphaFoldDB" id="A0A4T0FSA3"/>
<gene>
    <name evidence="6" type="ORF">E3P99_01481</name>
</gene>
<reference evidence="6 7" key="1">
    <citation type="submission" date="2019-03" db="EMBL/GenBank/DDBJ databases">
        <title>Sequencing 23 genomes of Wallemia ichthyophaga.</title>
        <authorList>
            <person name="Gostincar C."/>
        </authorList>
    </citation>
    <scope>NUCLEOTIDE SEQUENCE [LARGE SCALE GENOMIC DNA]</scope>
    <source>
        <strain evidence="6 7">EXF-5753</strain>
    </source>
</reference>
<dbReference type="PROSITE" id="PS00671">
    <property type="entry name" value="D_2_HYDROXYACID_DH_3"/>
    <property type="match status" value="1"/>
</dbReference>
<dbReference type="EMBL" id="SPNW01000018">
    <property type="protein sequence ID" value="TIA90524.1"/>
    <property type="molecule type" value="Genomic_DNA"/>
</dbReference>
<keyword evidence="7" id="KW-1185">Reference proteome</keyword>
<dbReference type="InterPro" id="IPR050223">
    <property type="entry name" value="D-isomer_2-hydroxyacid_DH"/>
</dbReference>
<evidence type="ECO:0000259" key="5">
    <source>
        <dbReference type="Pfam" id="PF02826"/>
    </source>
</evidence>
<comment type="caution">
    <text evidence="6">The sequence shown here is derived from an EMBL/GenBank/DDBJ whole genome shotgun (WGS) entry which is preliminary data.</text>
</comment>
<proteinExistence type="inferred from homology"/>
<dbReference type="GO" id="GO:0051287">
    <property type="term" value="F:NAD binding"/>
    <property type="evidence" value="ECO:0007669"/>
    <property type="project" value="InterPro"/>
</dbReference>
<name>A0A4T0FSA3_9BASI</name>
<dbReference type="CDD" id="cd12168">
    <property type="entry name" value="Mand_dh_like"/>
    <property type="match status" value="1"/>
</dbReference>
<evidence type="ECO:0008006" key="8">
    <source>
        <dbReference type="Google" id="ProtNLM"/>
    </source>
</evidence>
<evidence type="ECO:0000259" key="4">
    <source>
        <dbReference type="Pfam" id="PF00389"/>
    </source>
</evidence>
<protein>
    <recommendedName>
        <fullName evidence="8">D-isomer specific 2-hydroxyacid dehydrogenase NAD-binding domain-containing protein</fullName>
    </recommendedName>
</protein>
<dbReference type="PANTHER" id="PTHR10996">
    <property type="entry name" value="2-HYDROXYACID DEHYDROGENASE-RELATED"/>
    <property type="match status" value="1"/>
</dbReference>
<dbReference type="FunFam" id="3.40.50.720:FF:000026">
    <property type="entry name" value="Glyoxylate/hydroxypyruvate reductase B"/>
    <property type="match status" value="1"/>
</dbReference>
<evidence type="ECO:0000313" key="6">
    <source>
        <dbReference type="EMBL" id="TIA90524.1"/>
    </source>
</evidence>
<dbReference type="Pfam" id="PF02826">
    <property type="entry name" value="2-Hacid_dh_C"/>
    <property type="match status" value="1"/>
</dbReference>
<accession>A0A4T0FSA3</accession>
<dbReference type="GO" id="GO:0030267">
    <property type="term" value="F:glyoxylate reductase (NADPH) activity"/>
    <property type="evidence" value="ECO:0007669"/>
    <property type="project" value="TreeGrafter"/>
</dbReference>
<dbReference type="GO" id="GO:0016618">
    <property type="term" value="F:hydroxypyruvate reductase [NAD(P)H] activity"/>
    <property type="evidence" value="ECO:0007669"/>
    <property type="project" value="TreeGrafter"/>
</dbReference>
<dbReference type="Gene3D" id="3.40.50.720">
    <property type="entry name" value="NAD(P)-binding Rossmann-like Domain"/>
    <property type="match status" value="2"/>
</dbReference>
<dbReference type="PROSITE" id="PS00065">
    <property type="entry name" value="D_2_HYDROXYACID_DH_1"/>
    <property type="match status" value="1"/>
</dbReference>
<dbReference type="Proteomes" id="UP000310189">
    <property type="component" value="Unassembled WGS sequence"/>
</dbReference>
<comment type="similarity">
    <text evidence="1 3">Belongs to the D-isomer specific 2-hydroxyacid dehydrogenase family.</text>
</comment>
<evidence type="ECO:0000313" key="7">
    <source>
        <dbReference type="Proteomes" id="UP000310189"/>
    </source>
</evidence>